<sequence>MSWNPPAPGPGGNLGRGPGSVKRAREMLQAGVRPQVAGNDAQNLPVPPFAQPRGPPPPRPQRPSYHDQGRLDDSSDGEINIGFQVDSDPRGPVPYLPIQGLPVPKQSGPPPSSRRGRMSSFSRGTFVSPIPEEVPERRRRKNKGSFASSAAIPSSWGSGVPASDILDYYDSGDDAEKDADQTTIVRHASLGKRGRPSLRTISKSTSEGMKSPVNNPVPDLPKEETPEGYSHAKRSFDSDSTDSIELEKRGLAIEIEQQTKSSRLAMPGPGFSSKRNARRPPQLDLGTVRNAEARGSLTSLPDLIRRATRVASNLEHGRTASRIGILDMFDSGKEPRRPKPSHARSSASLSDILASFPPPRTDTPEDGFRGSWPFPPVGAAERSKLRNMQVNEEDPGRQGERRVCGMSRRLFITLCIIALCVVVAAIVIPIVLVVVPRARDHSSTASSSAAAAAGPMTSSNATSCDQTLPCLNGGVSVSTGNSCSCVCVNGFSGAQCGTDTDGSCTTTQVSDTVNATVGSSLPRLFSTSKDDFSITLNETEIVGLFNSQNVSCTVQNDLVFFNTDNSKSRRGSSPTIIQRATITEHPRSDQEDSTSAQAPPPILSVPSSSTTTSSTSTIVGGAMETGSSPTKTKSDASTTTTSATTSATASATAGSTSRVFDFARVAVLFILEQTKNVDSASKARSDIALSLLSKSDDSMSRMKVTMADKSESFVLNFNNFTITLPDGSTVGG</sequence>
<feature type="region of interest" description="Disordered" evidence="2">
    <location>
        <begin position="1"/>
        <end position="243"/>
    </location>
</feature>
<feature type="region of interest" description="Disordered" evidence="2">
    <location>
        <begin position="258"/>
        <end position="292"/>
    </location>
</feature>
<feature type="region of interest" description="Disordered" evidence="2">
    <location>
        <begin position="563"/>
        <end position="650"/>
    </location>
</feature>
<feature type="compositionally biased region" description="Low complexity" evidence="2">
    <location>
        <begin position="627"/>
        <end position="650"/>
    </location>
</feature>
<feature type="compositionally biased region" description="Basic and acidic residues" evidence="2">
    <location>
        <begin position="64"/>
        <end position="73"/>
    </location>
</feature>
<proteinExistence type="predicted"/>
<keyword evidence="3" id="KW-1133">Transmembrane helix</keyword>
<keyword evidence="1" id="KW-0245">EGF-like domain</keyword>
<dbReference type="EMBL" id="CVMT01000001">
    <property type="protein sequence ID" value="CRG82935.1"/>
    <property type="molecule type" value="Genomic_DNA"/>
</dbReference>
<dbReference type="PANTHER" id="PTHR17178">
    <property type="entry name" value="SECRETORY GRANULE PROTEOGLYCAN CORE PROTEIN"/>
    <property type="match status" value="1"/>
</dbReference>
<keyword evidence="3" id="KW-0472">Membrane</keyword>
<accession>A0A0U1LIY6</accession>
<dbReference type="Proteomes" id="UP000054383">
    <property type="component" value="Unassembled WGS sequence"/>
</dbReference>
<feature type="domain" description="EGF-like" evidence="4">
    <location>
        <begin position="460"/>
        <end position="497"/>
    </location>
</feature>
<evidence type="ECO:0000256" key="3">
    <source>
        <dbReference type="SAM" id="Phobius"/>
    </source>
</evidence>
<dbReference type="PANTHER" id="PTHR17178:SF0">
    <property type="entry name" value="SERGLYCIN"/>
    <property type="match status" value="1"/>
</dbReference>
<dbReference type="PROSITE" id="PS00022">
    <property type="entry name" value="EGF_1"/>
    <property type="match status" value="1"/>
</dbReference>
<evidence type="ECO:0000313" key="5">
    <source>
        <dbReference type="EMBL" id="CRG82935.1"/>
    </source>
</evidence>
<dbReference type="InterPro" id="IPR000742">
    <property type="entry name" value="EGF"/>
</dbReference>
<keyword evidence="1" id="KW-1015">Disulfide bond</keyword>
<feature type="disulfide bond" evidence="1">
    <location>
        <begin position="487"/>
        <end position="496"/>
    </location>
</feature>
<keyword evidence="3" id="KW-0812">Transmembrane</keyword>
<dbReference type="STRING" id="28573.A0A0U1LIY6"/>
<dbReference type="CDD" id="cd00054">
    <property type="entry name" value="EGF_CA"/>
    <property type="match status" value="1"/>
</dbReference>
<dbReference type="PROSITE" id="PS01186">
    <property type="entry name" value="EGF_2"/>
    <property type="match status" value="1"/>
</dbReference>
<evidence type="ECO:0000256" key="2">
    <source>
        <dbReference type="SAM" id="MobiDB-lite"/>
    </source>
</evidence>
<dbReference type="Gene3D" id="2.10.25.10">
    <property type="entry name" value="Laminin"/>
    <property type="match status" value="1"/>
</dbReference>
<feature type="compositionally biased region" description="Low complexity" evidence="2">
    <location>
        <begin position="607"/>
        <end position="617"/>
    </location>
</feature>
<reference evidence="5 6" key="1">
    <citation type="submission" date="2015-04" db="EMBL/GenBank/DDBJ databases">
        <authorList>
            <person name="Syromyatnikov M.Y."/>
            <person name="Popov V.N."/>
        </authorList>
    </citation>
    <scope>NUCLEOTIDE SEQUENCE [LARGE SCALE GENOMIC DNA]</scope>
    <source>
        <strain evidence="5">WF-38-12</strain>
    </source>
</reference>
<dbReference type="PROSITE" id="PS50026">
    <property type="entry name" value="EGF_3"/>
    <property type="match status" value="1"/>
</dbReference>
<feature type="compositionally biased region" description="Polar residues" evidence="2">
    <location>
        <begin position="145"/>
        <end position="157"/>
    </location>
</feature>
<name>A0A0U1LIY6_TALIS</name>
<organism evidence="5 6">
    <name type="scientific">Talaromyces islandicus</name>
    <name type="common">Penicillium islandicum</name>
    <dbReference type="NCBI Taxonomy" id="28573"/>
    <lineage>
        <taxon>Eukaryota</taxon>
        <taxon>Fungi</taxon>
        <taxon>Dikarya</taxon>
        <taxon>Ascomycota</taxon>
        <taxon>Pezizomycotina</taxon>
        <taxon>Eurotiomycetes</taxon>
        <taxon>Eurotiomycetidae</taxon>
        <taxon>Eurotiales</taxon>
        <taxon>Trichocomaceae</taxon>
        <taxon>Talaromyces</taxon>
        <taxon>Talaromyces sect. Islandici</taxon>
    </lineage>
</organism>
<evidence type="ECO:0000256" key="1">
    <source>
        <dbReference type="PROSITE-ProRule" id="PRU00076"/>
    </source>
</evidence>
<evidence type="ECO:0000313" key="6">
    <source>
        <dbReference type="Proteomes" id="UP000054383"/>
    </source>
</evidence>
<protein>
    <recommendedName>
        <fullName evidence="4">EGF-like domain-containing protein</fullName>
    </recommendedName>
</protein>
<dbReference type="OMA" id="TCSCICT"/>
<feature type="compositionally biased region" description="Polar residues" evidence="2">
    <location>
        <begin position="199"/>
        <end position="214"/>
    </location>
</feature>
<feature type="compositionally biased region" description="Pro residues" evidence="2">
    <location>
        <begin position="45"/>
        <end position="61"/>
    </location>
</feature>
<feature type="compositionally biased region" description="Polar residues" evidence="2">
    <location>
        <begin position="571"/>
        <end position="581"/>
    </location>
</feature>
<comment type="caution">
    <text evidence="1">Lacks conserved residue(s) required for the propagation of feature annotation.</text>
</comment>
<feature type="region of interest" description="Disordered" evidence="2">
    <location>
        <begin position="330"/>
        <end position="400"/>
    </location>
</feature>
<evidence type="ECO:0000259" key="4">
    <source>
        <dbReference type="PROSITE" id="PS50026"/>
    </source>
</evidence>
<keyword evidence="6" id="KW-1185">Reference proteome</keyword>
<dbReference type="OrthoDB" id="283575at2759"/>
<feature type="transmembrane region" description="Helical" evidence="3">
    <location>
        <begin position="410"/>
        <end position="435"/>
    </location>
</feature>
<gene>
    <name evidence="5" type="ORF">PISL3812_00282</name>
</gene>
<dbReference type="AlphaFoldDB" id="A0A0U1LIY6"/>